<evidence type="ECO:0000313" key="1">
    <source>
        <dbReference type="EMBL" id="MZQ80644.1"/>
    </source>
</evidence>
<proteinExistence type="predicted"/>
<sequence length="144" mass="17224">MRDKTMNRWSTYDPFYIKLADKKVVDIIITHHAHSRYRTRLGNESTQLDEIYALLWEKLKSGSIASYYRNEEDVYVIDDDLLFVAQFVVDETETDLLGDPLHKMIVITFLGKMSESIELRDLRSYYTWLRHSRRMTLIKNGRKR</sequence>
<protein>
    <recommendedName>
        <fullName evidence="3">Periplasmic protein</fullName>
    </recommendedName>
</protein>
<organism evidence="1 2">
    <name type="scientific">Paenibacillus silvestris</name>
    <dbReference type="NCBI Taxonomy" id="2606219"/>
    <lineage>
        <taxon>Bacteria</taxon>
        <taxon>Bacillati</taxon>
        <taxon>Bacillota</taxon>
        <taxon>Bacilli</taxon>
        <taxon>Bacillales</taxon>
        <taxon>Paenibacillaceae</taxon>
        <taxon>Paenibacillus</taxon>
    </lineage>
</organism>
<keyword evidence="2" id="KW-1185">Reference proteome</keyword>
<dbReference type="RefSeq" id="WP_161404752.1">
    <property type="nucleotide sequence ID" value="NZ_WTUZ01000002.1"/>
</dbReference>
<name>A0A6L8URS5_9BACL</name>
<reference evidence="1 2" key="1">
    <citation type="submission" date="2019-12" db="EMBL/GenBank/DDBJ databases">
        <title>Paenibacillus sp. nov. sp. isolated from soil.</title>
        <authorList>
            <person name="Kim J."/>
            <person name="Jeong S.E."/>
            <person name="Jung H.S."/>
            <person name="Jeon C.O."/>
        </authorList>
    </citation>
    <scope>NUCLEOTIDE SEQUENCE [LARGE SCALE GENOMIC DNA]</scope>
    <source>
        <strain evidence="1 2">5J-6</strain>
    </source>
</reference>
<evidence type="ECO:0000313" key="2">
    <source>
        <dbReference type="Proteomes" id="UP000481087"/>
    </source>
</evidence>
<dbReference type="AlphaFoldDB" id="A0A6L8URS5"/>
<dbReference type="Proteomes" id="UP000481087">
    <property type="component" value="Unassembled WGS sequence"/>
</dbReference>
<accession>A0A6L8URS5</accession>
<comment type="caution">
    <text evidence="1">The sequence shown here is derived from an EMBL/GenBank/DDBJ whole genome shotgun (WGS) entry which is preliminary data.</text>
</comment>
<evidence type="ECO:0008006" key="3">
    <source>
        <dbReference type="Google" id="ProtNLM"/>
    </source>
</evidence>
<gene>
    <name evidence="1" type="ORF">GQF01_00550</name>
</gene>
<dbReference type="EMBL" id="WTUZ01000002">
    <property type="protein sequence ID" value="MZQ80644.1"/>
    <property type="molecule type" value="Genomic_DNA"/>
</dbReference>